<dbReference type="RefSeq" id="WP_224036208.1">
    <property type="nucleotide sequence ID" value="NZ_AP024849.1"/>
</dbReference>
<keyword evidence="1" id="KW-1133">Transmembrane helix</keyword>
<organism evidence="2 3">
    <name type="scientific">Clostridium gelidum</name>
    <dbReference type="NCBI Taxonomy" id="704125"/>
    <lineage>
        <taxon>Bacteria</taxon>
        <taxon>Bacillati</taxon>
        <taxon>Bacillota</taxon>
        <taxon>Clostridia</taxon>
        <taxon>Eubacteriales</taxon>
        <taxon>Clostridiaceae</taxon>
        <taxon>Clostridium</taxon>
    </lineage>
</organism>
<sequence length="91" mass="9982">MVINQKALSITTIIFSIITLCLAVLTFFEYINIDIMMLFLGFTQVIGGLSQINLAKQTNKDGVSKGSRTVGILAIIIGILIITMDCKKFLI</sequence>
<feature type="transmembrane region" description="Helical" evidence="1">
    <location>
        <begin position="35"/>
        <end position="54"/>
    </location>
</feature>
<proteinExistence type="predicted"/>
<evidence type="ECO:0000313" key="3">
    <source>
        <dbReference type="Proteomes" id="UP000824633"/>
    </source>
</evidence>
<keyword evidence="1" id="KW-0812">Transmembrane</keyword>
<feature type="transmembrane region" description="Helical" evidence="1">
    <location>
        <begin position="66"/>
        <end position="84"/>
    </location>
</feature>
<dbReference type="Proteomes" id="UP000824633">
    <property type="component" value="Chromosome"/>
</dbReference>
<protein>
    <submittedName>
        <fullName evidence="2">Uncharacterized protein</fullName>
    </submittedName>
</protein>
<evidence type="ECO:0000256" key="1">
    <source>
        <dbReference type="SAM" id="Phobius"/>
    </source>
</evidence>
<keyword evidence="3" id="KW-1185">Reference proteome</keyword>
<accession>A0ABN6IUJ2</accession>
<name>A0ABN6IUJ2_9CLOT</name>
<keyword evidence="1" id="KW-0472">Membrane</keyword>
<feature type="transmembrane region" description="Helical" evidence="1">
    <location>
        <begin position="6"/>
        <end position="28"/>
    </location>
</feature>
<reference evidence="3" key="1">
    <citation type="submission" date="2021-07" db="EMBL/GenBank/DDBJ databases">
        <title>Complete genome sequencing of a Clostridium isolate.</title>
        <authorList>
            <person name="Ueki A."/>
            <person name="Tonouchi A."/>
        </authorList>
    </citation>
    <scope>NUCLEOTIDE SEQUENCE [LARGE SCALE GENOMIC DNA]</scope>
    <source>
        <strain evidence="3">C5S11</strain>
    </source>
</reference>
<evidence type="ECO:0000313" key="2">
    <source>
        <dbReference type="EMBL" id="BCZ44540.1"/>
    </source>
</evidence>
<gene>
    <name evidence="2" type="ORF">psyc5s11_06070</name>
</gene>
<dbReference type="EMBL" id="AP024849">
    <property type="protein sequence ID" value="BCZ44540.1"/>
    <property type="molecule type" value="Genomic_DNA"/>
</dbReference>